<evidence type="ECO:0000256" key="2">
    <source>
        <dbReference type="SAM" id="SignalP"/>
    </source>
</evidence>
<sequence length="166" mass="18643">MGSVHILILAGLFIIALCRHTKGNHESSKGINPITPEEEVGDNFDMFNKKRKGEEEANMPQKRLRPDERRGYRPRQFTPEECKGVCMKAEGYILNDSGKHILVSVAEVDKQNNCKCGANKELLDFLKAKNLSTTDFLNVRSKHLSKGSTWLKDHGITVHGLAVNLE</sequence>
<dbReference type="AlphaFoldDB" id="A0A9P0G4W9"/>
<feature type="signal peptide" evidence="2">
    <location>
        <begin position="1"/>
        <end position="23"/>
    </location>
</feature>
<evidence type="ECO:0000313" key="3">
    <source>
        <dbReference type="EMBL" id="CAH0776498.1"/>
    </source>
</evidence>
<feature type="region of interest" description="Disordered" evidence="1">
    <location>
        <begin position="49"/>
        <end position="74"/>
    </location>
</feature>
<keyword evidence="2" id="KW-0732">Signal</keyword>
<proteinExistence type="predicted"/>
<keyword evidence="4" id="KW-1185">Reference proteome</keyword>
<evidence type="ECO:0000256" key="1">
    <source>
        <dbReference type="SAM" id="MobiDB-lite"/>
    </source>
</evidence>
<reference evidence="3" key="1">
    <citation type="submission" date="2021-12" db="EMBL/GenBank/DDBJ databases">
        <authorList>
            <person name="King R."/>
        </authorList>
    </citation>
    <scope>NUCLEOTIDE SEQUENCE</scope>
</reference>
<dbReference type="Proteomes" id="UP001152759">
    <property type="component" value="Chromosome 8"/>
</dbReference>
<organism evidence="3 4">
    <name type="scientific">Bemisia tabaci</name>
    <name type="common">Sweetpotato whitefly</name>
    <name type="synonym">Aleurodes tabaci</name>
    <dbReference type="NCBI Taxonomy" id="7038"/>
    <lineage>
        <taxon>Eukaryota</taxon>
        <taxon>Metazoa</taxon>
        <taxon>Ecdysozoa</taxon>
        <taxon>Arthropoda</taxon>
        <taxon>Hexapoda</taxon>
        <taxon>Insecta</taxon>
        <taxon>Pterygota</taxon>
        <taxon>Neoptera</taxon>
        <taxon>Paraneoptera</taxon>
        <taxon>Hemiptera</taxon>
        <taxon>Sternorrhyncha</taxon>
        <taxon>Aleyrodoidea</taxon>
        <taxon>Aleyrodidae</taxon>
        <taxon>Aleyrodinae</taxon>
        <taxon>Bemisia</taxon>
    </lineage>
</organism>
<gene>
    <name evidence="3" type="ORF">BEMITA_LOCUS12584</name>
</gene>
<accession>A0A9P0G4W9</accession>
<protein>
    <submittedName>
        <fullName evidence="3">Uncharacterized protein</fullName>
    </submittedName>
</protein>
<name>A0A9P0G4W9_BEMTA</name>
<feature type="chain" id="PRO_5040111371" evidence="2">
    <location>
        <begin position="24"/>
        <end position="166"/>
    </location>
</feature>
<evidence type="ECO:0000313" key="4">
    <source>
        <dbReference type="Proteomes" id="UP001152759"/>
    </source>
</evidence>
<dbReference type="EMBL" id="OU963869">
    <property type="protein sequence ID" value="CAH0776498.1"/>
    <property type="molecule type" value="Genomic_DNA"/>
</dbReference>